<evidence type="ECO:0000313" key="4">
    <source>
        <dbReference type="Proteomes" id="UP000663879"/>
    </source>
</evidence>
<dbReference type="InterPro" id="IPR012677">
    <property type="entry name" value="Nucleotide-bd_a/b_plait_sf"/>
</dbReference>
<accession>A0A814C2R7</accession>
<dbReference type="Proteomes" id="UP000663879">
    <property type="component" value="Unassembled WGS sequence"/>
</dbReference>
<protein>
    <recommendedName>
        <fullName evidence="2">RRM domain-containing protein</fullName>
    </recommendedName>
</protein>
<evidence type="ECO:0000313" key="3">
    <source>
        <dbReference type="EMBL" id="CAF0935292.1"/>
    </source>
</evidence>
<dbReference type="SMART" id="SM00360">
    <property type="entry name" value="RRM"/>
    <property type="match status" value="1"/>
</dbReference>
<dbReference type="EMBL" id="CAJNOC010002473">
    <property type="protein sequence ID" value="CAF0935292.1"/>
    <property type="molecule type" value="Genomic_DNA"/>
</dbReference>
<reference evidence="3" key="1">
    <citation type="submission" date="2021-02" db="EMBL/GenBank/DDBJ databases">
        <authorList>
            <person name="Nowell W R."/>
        </authorList>
    </citation>
    <scope>NUCLEOTIDE SEQUENCE</scope>
    <source>
        <strain evidence="3">Ploen Becks lab</strain>
    </source>
</reference>
<keyword evidence="4" id="KW-1185">Reference proteome</keyword>
<dbReference type="AlphaFoldDB" id="A0A814C2R7"/>
<dbReference type="Gene3D" id="3.30.70.330">
    <property type="match status" value="1"/>
</dbReference>
<dbReference type="InterPro" id="IPR000504">
    <property type="entry name" value="RRM_dom"/>
</dbReference>
<gene>
    <name evidence="3" type="ORF">OXX778_LOCUS13126</name>
</gene>
<keyword evidence="1" id="KW-0694">RNA-binding</keyword>
<dbReference type="PROSITE" id="PS50102">
    <property type="entry name" value="RRM"/>
    <property type="match status" value="1"/>
</dbReference>
<comment type="caution">
    <text evidence="3">The sequence shown here is derived from an EMBL/GenBank/DDBJ whole genome shotgun (WGS) entry which is preliminary data.</text>
</comment>
<dbReference type="Pfam" id="PF00076">
    <property type="entry name" value="RRM_1"/>
    <property type="match status" value="1"/>
</dbReference>
<dbReference type="OrthoDB" id="1875751at2759"/>
<dbReference type="SUPFAM" id="SSF54928">
    <property type="entry name" value="RNA-binding domain, RBD"/>
    <property type="match status" value="1"/>
</dbReference>
<feature type="domain" description="RRM" evidence="2">
    <location>
        <begin position="8"/>
        <end position="84"/>
    </location>
</feature>
<evidence type="ECO:0000259" key="2">
    <source>
        <dbReference type="PROSITE" id="PS50102"/>
    </source>
</evidence>
<organism evidence="3 4">
    <name type="scientific">Brachionus calyciflorus</name>
    <dbReference type="NCBI Taxonomy" id="104777"/>
    <lineage>
        <taxon>Eukaryota</taxon>
        <taxon>Metazoa</taxon>
        <taxon>Spiralia</taxon>
        <taxon>Gnathifera</taxon>
        <taxon>Rotifera</taxon>
        <taxon>Eurotatoria</taxon>
        <taxon>Monogononta</taxon>
        <taxon>Pseudotrocha</taxon>
        <taxon>Ploima</taxon>
        <taxon>Brachionidae</taxon>
        <taxon>Brachionus</taxon>
    </lineage>
</organism>
<dbReference type="InterPro" id="IPR035979">
    <property type="entry name" value="RBD_domain_sf"/>
</dbReference>
<evidence type="ECO:0000256" key="1">
    <source>
        <dbReference type="PROSITE-ProRule" id="PRU00176"/>
    </source>
</evidence>
<name>A0A814C2R7_9BILA</name>
<proteinExistence type="predicted"/>
<dbReference type="GO" id="GO:0003723">
    <property type="term" value="F:RNA binding"/>
    <property type="evidence" value="ECO:0007669"/>
    <property type="project" value="UniProtKB-UniRule"/>
</dbReference>
<sequence length="96" mass="11274">MNRYKNAYGILIKNLPWHFEKKDLSEYFLKFGSIVHIDRSINPKTGFYTPDTHIYFSSRESIDKILENKHTIQNHKLLISLSTNSKSNTISKTDLK</sequence>